<feature type="domain" description="Cellulose-binding Sde182 nucleoside hydrolase-like" evidence="1">
    <location>
        <begin position="39"/>
        <end position="313"/>
    </location>
</feature>
<dbReference type="InterPro" id="IPR048527">
    <property type="entry name" value="Sde182_C"/>
</dbReference>
<dbReference type="Proteomes" id="UP000283523">
    <property type="component" value="Unassembled WGS sequence"/>
</dbReference>
<evidence type="ECO:0000259" key="2">
    <source>
        <dbReference type="Pfam" id="PF21027"/>
    </source>
</evidence>
<keyword evidence="4" id="KW-1185">Reference proteome</keyword>
<dbReference type="InterPro" id="IPR011483">
    <property type="entry name" value="Sde182_NH-like"/>
</dbReference>
<proteinExistence type="predicted"/>
<dbReference type="Pfam" id="PF21027">
    <property type="entry name" value="Sde0182_C"/>
    <property type="match status" value="1"/>
</dbReference>
<protein>
    <submittedName>
        <fullName evidence="3">DUF1593 domain-containing protein</fullName>
    </submittedName>
</protein>
<dbReference type="RefSeq" id="WP_119668814.1">
    <property type="nucleotide sequence ID" value="NZ_QXED01000004.1"/>
</dbReference>
<dbReference type="GO" id="GO:0016799">
    <property type="term" value="F:hydrolase activity, hydrolyzing N-glycosyl compounds"/>
    <property type="evidence" value="ECO:0007669"/>
    <property type="project" value="InterPro"/>
</dbReference>
<dbReference type="Pfam" id="PF07632">
    <property type="entry name" value="Sde182_NH-like"/>
    <property type="match status" value="1"/>
</dbReference>
<feature type="domain" description="Cellulose-binding Sde182 C-terminal" evidence="2">
    <location>
        <begin position="394"/>
        <end position="469"/>
    </location>
</feature>
<dbReference type="SUPFAM" id="SSF53590">
    <property type="entry name" value="Nucleoside hydrolase"/>
    <property type="match status" value="1"/>
</dbReference>
<sequence length="471" mass="52868">MRLLLSLSLVFALVTGYVRQHSEAIQPRPHLEVRSDKPRVIILTDISSLDQKQGEPDDSQSLIRLMLYTNDLDVEGLVASSNLRHGQLVRPELIQRIVAAYGQVHRNLLNHSPAYPPADQLSRLIKAGQPLAGPGQPLETSVGAGKDTEASDWLIQVVDRADPRPVWVCIWGGSADLAQALWKVRQTRSADAVNAFVAKLRVHAIYDQDQTGVWIREQFPNLFYILRNHGIRGMYRGGDRTLLDSVWVAENIQQGHGPLGALYVNYRGGDIWSRQLGPVKGVKEGDTPSFLGLLSNGLNVWKQPEAGGWGGRFRRKQANQYVEAIDSVGQFADDPDPRMAAVYRWREAWQHDFQARLDWCTKFYLNANHPPIAMIRDVEQLMQPELNIRAGTSLTLNGEASHDPDGDRLRFRWLAYPNPGADFPEPLSEQANLSIQIPTAWKGRRVPVVLEVTDTGSPNLTSYRRLLIVVR</sequence>
<evidence type="ECO:0000313" key="4">
    <source>
        <dbReference type="Proteomes" id="UP000283523"/>
    </source>
</evidence>
<evidence type="ECO:0000313" key="3">
    <source>
        <dbReference type="EMBL" id="RIV22631.1"/>
    </source>
</evidence>
<reference evidence="3 4" key="1">
    <citation type="submission" date="2018-08" db="EMBL/GenBank/DDBJ databases">
        <title>Fibrisoma montanum sp. nov., isolated from Danxia mountain soil.</title>
        <authorList>
            <person name="Huang Y."/>
        </authorList>
    </citation>
    <scope>NUCLEOTIDE SEQUENCE [LARGE SCALE GENOMIC DNA]</scope>
    <source>
        <strain evidence="3 4">HYT19</strain>
    </source>
</reference>
<evidence type="ECO:0000259" key="1">
    <source>
        <dbReference type="Pfam" id="PF07632"/>
    </source>
</evidence>
<dbReference type="AlphaFoldDB" id="A0A418M957"/>
<accession>A0A418M957</accession>
<dbReference type="OrthoDB" id="253051at2"/>
<dbReference type="Gene3D" id="3.90.245.10">
    <property type="entry name" value="Ribonucleoside hydrolase-like"/>
    <property type="match status" value="1"/>
</dbReference>
<gene>
    <name evidence="3" type="ORF">DYU11_16620</name>
</gene>
<organism evidence="3 4">
    <name type="scientific">Fibrisoma montanum</name>
    <dbReference type="NCBI Taxonomy" id="2305895"/>
    <lineage>
        <taxon>Bacteria</taxon>
        <taxon>Pseudomonadati</taxon>
        <taxon>Bacteroidota</taxon>
        <taxon>Cytophagia</taxon>
        <taxon>Cytophagales</taxon>
        <taxon>Spirosomataceae</taxon>
        <taxon>Fibrisoma</taxon>
    </lineage>
</organism>
<name>A0A418M957_9BACT</name>
<dbReference type="EMBL" id="QXED01000004">
    <property type="protein sequence ID" value="RIV22631.1"/>
    <property type="molecule type" value="Genomic_DNA"/>
</dbReference>
<comment type="caution">
    <text evidence="3">The sequence shown here is derived from an EMBL/GenBank/DDBJ whole genome shotgun (WGS) entry which is preliminary data.</text>
</comment>
<dbReference type="Gene3D" id="2.60.40.10">
    <property type="entry name" value="Immunoglobulins"/>
    <property type="match status" value="1"/>
</dbReference>
<dbReference type="InterPro" id="IPR036452">
    <property type="entry name" value="Ribo_hydro-like"/>
</dbReference>
<dbReference type="InterPro" id="IPR013783">
    <property type="entry name" value="Ig-like_fold"/>
</dbReference>